<evidence type="ECO:0000256" key="1">
    <source>
        <dbReference type="ARBA" id="ARBA00004752"/>
    </source>
</evidence>
<evidence type="ECO:0000259" key="9">
    <source>
        <dbReference type="PROSITE" id="PS52029"/>
    </source>
</evidence>
<dbReference type="PANTHER" id="PTHR38589:SF1">
    <property type="entry name" value="BLR0621 PROTEIN"/>
    <property type="match status" value="1"/>
</dbReference>
<dbReference type="Proteomes" id="UP000644699">
    <property type="component" value="Unassembled WGS sequence"/>
</dbReference>
<dbReference type="InterPro" id="IPR005490">
    <property type="entry name" value="LD_TPept_cat_dom"/>
</dbReference>
<reference evidence="10" key="1">
    <citation type="journal article" date="2014" name="Int. J. Syst. Evol. Microbiol.">
        <title>Complete genome sequence of Corynebacterium casei LMG S-19264T (=DSM 44701T), isolated from a smear-ripened cheese.</title>
        <authorList>
            <consortium name="US DOE Joint Genome Institute (JGI-PGF)"/>
            <person name="Walter F."/>
            <person name="Albersmeier A."/>
            <person name="Kalinowski J."/>
            <person name="Ruckert C."/>
        </authorList>
    </citation>
    <scope>NUCLEOTIDE SEQUENCE</scope>
    <source>
        <strain evidence="10">CGMCC 1.15367</strain>
    </source>
</reference>
<proteinExistence type="inferred from homology"/>
<evidence type="ECO:0000256" key="4">
    <source>
        <dbReference type="ARBA" id="ARBA00022960"/>
    </source>
</evidence>
<accession>A0A916ZPQ6</accession>
<dbReference type="GO" id="GO:0008360">
    <property type="term" value="P:regulation of cell shape"/>
    <property type="evidence" value="ECO:0007669"/>
    <property type="project" value="UniProtKB-UniRule"/>
</dbReference>
<feature type="region of interest" description="Disordered" evidence="8">
    <location>
        <begin position="1"/>
        <end position="20"/>
    </location>
</feature>
<evidence type="ECO:0000256" key="3">
    <source>
        <dbReference type="ARBA" id="ARBA00022679"/>
    </source>
</evidence>
<keyword evidence="3" id="KW-0808">Transferase</keyword>
<dbReference type="InterPro" id="IPR038063">
    <property type="entry name" value="Transpep_catalytic_dom"/>
</dbReference>
<name>A0A916ZPQ6_9HYPH</name>
<reference evidence="10" key="2">
    <citation type="submission" date="2020-09" db="EMBL/GenBank/DDBJ databases">
        <authorList>
            <person name="Sun Q."/>
            <person name="Zhou Y."/>
        </authorList>
    </citation>
    <scope>NUCLEOTIDE SEQUENCE</scope>
    <source>
        <strain evidence="10">CGMCC 1.15367</strain>
    </source>
</reference>
<evidence type="ECO:0000256" key="6">
    <source>
        <dbReference type="ARBA" id="ARBA00023316"/>
    </source>
</evidence>
<comment type="caution">
    <text evidence="10">The sequence shown here is derived from an EMBL/GenBank/DDBJ whole genome shotgun (WGS) entry which is preliminary data.</text>
</comment>
<evidence type="ECO:0000256" key="7">
    <source>
        <dbReference type="PROSITE-ProRule" id="PRU01373"/>
    </source>
</evidence>
<dbReference type="GO" id="GO:0004180">
    <property type="term" value="F:carboxypeptidase activity"/>
    <property type="evidence" value="ECO:0007669"/>
    <property type="project" value="UniProtKB-ARBA"/>
</dbReference>
<protein>
    <recommendedName>
        <fullName evidence="9">L,D-TPase catalytic domain-containing protein</fullName>
    </recommendedName>
</protein>
<dbReference type="GO" id="GO:0071555">
    <property type="term" value="P:cell wall organization"/>
    <property type="evidence" value="ECO:0007669"/>
    <property type="project" value="UniProtKB-UniRule"/>
</dbReference>
<dbReference type="AlphaFoldDB" id="A0A916ZPQ6"/>
<dbReference type="CDD" id="cd16913">
    <property type="entry name" value="YkuD_like"/>
    <property type="match status" value="1"/>
</dbReference>
<dbReference type="PROSITE" id="PS52029">
    <property type="entry name" value="LD_TPASE"/>
    <property type="match status" value="1"/>
</dbReference>
<keyword evidence="4 7" id="KW-0133">Cell shape</keyword>
<evidence type="ECO:0000256" key="5">
    <source>
        <dbReference type="ARBA" id="ARBA00022984"/>
    </source>
</evidence>
<sequence length="150" mass="16566">MRLPAALGRSGIGTGKREGDGVTPLGTMALLSAWRRPGRMPGLRSGLPLRLARDCDGWCDAPDHPAYNRPVRLPHPASAETMRRSDRLYDFVVVLDWNLRRRARGRGSAIFLHIAKEGYQPTAGCVALSPADMRRLAPFLKRGTRLRVLG</sequence>
<dbReference type="SUPFAM" id="SSF141523">
    <property type="entry name" value="L,D-transpeptidase catalytic domain-like"/>
    <property type="match status" value="1"/>
</dbReference>
<dbReference type="Pfam" id="PF03734">
    <property type="entry name" value="YkuD"/>
    <property type="match status" value="1"/>
</dbReference>
<evidence type="ECO:0000313" key="11">
    <source>
        <dbReference type="Proteomes" id="UP000644699"/>
    </source>
</evidence>
<evidence type="ECO:0000256" key="2">
    <source>
        <dbReference type="ARBA" id="ARBA00005992"/>
    </source>
</evidence>
<dbReference type="EMBL" id="BMIQ01000004">
    <property type="protein sequence ID" value="GGE08201.1"/>
    <property type="molecule type" value="Genomic_DNA"/>
</dbReference>
<dbReference type="GO" id="GO:0016740">
    <property type="term" value="F:transferase activity"/>
    <property type="evidence" value="ECO:0007669"/>
    <property type="project" value="UniProtKB-KW"/>
</dbReference>
<keyword evidence="5 7" id="KW-0573">Peptidoglycan synthesis</keyword>
<evidence type="ECO:0000256" key="8">
    <source>
        <dbReference type="SAM" id="MobiDB-lite"/>
    </source>
</evidence>
<feature type="active site" description="Proton donor/acceptor" evidence="7">
    <location>
        <position position="113"/>
    </location>
</feature>
<evidence type="ECO:0000313" key="10">
    <source>
        <dbReference type="EMBL" id="GGE08201.1"/>
    </source>
</evidence>
<gene>
    <name evidence="10" type="ORF">GCM10011390_29110</name>
</gene>
<feature type="domain" description="L,D-TPase catalytic" evidence="9">
    <location>
        <begin position="1"/>
        <end position="149"/>
    </location>
</feature>
<organism evidence="10 11">
    <name type="scientific">Aureimonas endophytica</name>
    <dbReference type="NCBI Taxonomy" id="2027858"/>
    <lineage>
        <taxon>Bacteria</taxon>
        <taxon>Pseudomonadati</taxon>
        <taxon>Pseudomonadota</taxon>
        <taxon>Alphaproteobacteria</taxon>
        <taxon>Hyphomicrobiales</taxon>
        <taxon>Aurantimonadaceae</taxon>
        <taxon>Aureimonas</taxon>
    </lineage>
</organism>
<feature type="active site" description="Nucleophile" evidence="7">
    <location>
        <position position="125"/>
    </location>
</feature>
<keyword evidence="11" id="KW-1185">Reference proteome</keyword>
<comment type="pathway">
    <text evidence="1 7">Cell wall biogenesis; peptidoglycan biosynthesis.</text>
</comment>
<dbReference type="PANTHER" id="PTHR38589">
    <property type="entry name" value="BLR0621 PROTEIN"/>
    <property type="match status" value="1"/>
</dbReference>
<dbReference type="GO" id="GO:0009252">
    <property type="term" value="P:peptidoglycan biosynthetic process"/>
    <property type="evidence" value="ECO:0007669"/>
    <property type="project" value="UniProtKB-KW"/>
</dbReference>
<comment type="similarity">
    <text evidence="2">Belongs to the YkuD family.</text>
</comment>
<keyword evidence="6 7" id="KW-0961">Cell wall biogenesis/degradation</keyword>